<evidence type="ECO:0000256" key="13">
    <source>
        <dbReference type="HAMAP-Rule" id="MF_00065"/>
    </source>
</evidence>
<dbReference type="InterPro" id="IPR002891">
    <property type="entry name" value="APS"/>
</dbReference>
<dbReference type="UniPathway" id="UPA00140">
    <property type="reaction ID" value="UER00205"/>
</dbReference>
<keyword evidence="6 13" id="KW-0808">Transferase</keyword>
<dbReference type="GO" id="GO:0000103">
    <property type="term" value="P:sulfate assimilation"/>
    <property type="evidence" value="ECO:0007669"/>
    <property type="project" value="UniProtKB-UniRule"/>
</dbReference>
<accession>A0A1F6TRF9</accession>
<dbReference type="InterPro" id="IPR059117">
    <property type="entry name" value="APS_kinase_dom"/>
</dbReference>
<evidence type="ECO:0000256" key="3">
    <source>
        <dbReference type="ARBA" id="ARBA00004806"/>
    </source>
</evidence>
<feature type="domain" description="APS kinase" evidence="15">
    <location>
        <begin position="27"/>
        <end position="176"/>
    </location>
</feature>
<name>A0A1F6TRF9_9PROT</name>
<dbReference type="HAMAP" id="MF_00065">
    <property type="entry name" value="Adenylyl_sulf_kinase"/>
    <property type="match status" value="1"/>
</dbReference>
<dbReference type="EC" id="2.7.1.25" evidence="5 13"/>
<comment type="catalytic activity">
    <reaction evidence="1 13 14">
        <text>adenosine 5'-phosphosulfate + ATP = 3'-phosphoadenylyl sulfate + ADP + H(+)</text>
        <dbReference type="Rhea" id="RHEA:24152"/>
        <dbReference type="ChEBI" id="CHEBI:15378"/>
        <dbReference type="ChEBI" id="CHEBI:30616"/>
        <dbReference type="ChEBI" id="CHEBI:58243"/>
        <dbReference type="ChEBI" id="CHEBI:58339"/>
        <dbReference type="ChEBI" id="CHEBI:456216"/>
        <dbReference type="EC" id="2.7.1.25"/>
    </reaction>
</comment>
<dbReference type="PANTHER" id="PTHR11055:SF1">
    <property type="entry name" value="PAPS SYNTHETASE, ISOFORM D"/>
    <property type="match status" value="1"/>
</dbReference>
<evidence type="ECO:0000256" key="7">
    <source>
        <dbReference type="ARBA" id="ARBA00022741"/>
    </source>
</evidence>
<dbReference type="Proteomes" id="UP000178885">
    <property type="component" value="Unassembled WGS sequence"/>
</dbReference>
<reference evidence="16 17" key="1">
    <citation type="journal article" date="2016" name="Nat. Commun.">
        <title>Thousands of microbial genomes shed light on interconnected biogeochemical processes in an aquifer system.</title>
        <authorList>
            <person name="Anantharaman K."/>
            <person name="Brown C.T."/>
            <person name="Hug L.A."/>
            <person name="Sharon I."/>
            <person name="Castelle C.J."/>
            <person name="Probst A.J."/>
            <person name="Thomas B.C."/>
            <person name="Singh A."/>
            <person name="Wilkins M.J."/>
            <person name="Karaoz U."/>
            <person name="Brodie E.L."/>
            <person name="Williams K.H."/>
            <person name="Hubbard S.S."/>
            <person name="Banfield J.F."/>
        </authorList>
    </citation>
    <scope>NUCLEOTIDE SEQUENCE [LARGE SCALE GENOMIC DNA]</scope>
</reference>
<evidence type="ECO:0000256" key="6">
    <source>
        <dbReference type="ARBA" id="ARBA00022679"/>
    </source>
</evidence>
<feature type="active site" description="Phosphoserine intermediate" evidence="13">
    <location>
        <position position="108"/>
    </location>
</feature>
<comment type="similarity">
    <text evidence="4 13 14">Belongs to the APS kinase family.</text>
</comment>
<feature type="binding site" evidence="13">
    <location>
        <begin position="34"/>
        <end position="41"/>
    </location>
    <ligand>
        <name>ATP</name>
        <dbReference type="ChEBI" id="CHEBI:30616"/>
    </ligand>
</feature>
<keyword evidence="8 13" id="KW-0418">Kinase</keyword>
<sequence length="216" mass="24225">MDRQRNVVWHNALVTRDRRERLNGHRSAALWFTGLSGSGKSTLAHTVEDRLHGLGFRTFVFDGDNVRHGLCSDLGFSPQDRTENIRRIAEMVKLFLEAGAVSLTAFISPYRRDRDFVRNLVGKNDFLEIYCRCPLEVCEDRDTKGLYKRARAGEIKEFTGISAPYEEPENPDLVVDTHLASLEHCANSVVNFLAVRGVVREISHEAVRPVGASGGA</sequence>
<dbReference type="NCBIfam" id="TIGR00455">
    <property type="entry name" value="apsK"/>
    <property type="match status" value="1"/>
</dbReference>
<dbReference type="FunFam" id="3.40.50.300:FF:000212">
    <property type="entry name" value="Adenylyl-sulfate kinase"/>
    <property type="match status" value="1"/>
</dbReference>
<organism evidence="16 17">
    <name type="scientific">Candidatus Muproteobacteria bacterium RBG_16_65_34</name>
    <dbReference type="NCBI Taxonomy" id="1817760"/>
    <lineage>
        <taxon>Bacteria</taxon>
        <taxon>Pseudomonadati</taxon>
        <taxon>Pseudomonadota</taxon>
        <taxon>Candidatus Muproteobacteria</taxon>
    </lineage>
</organism>
<comment type="caution">
    <text evidence="16">The sequence shown here is derived from an EMBL/GenBank/DDBJ whole genome shotgun (WGS) entry which is preliminary data.</text>
</comment>
<evidence type="ECO:0000313" key="17">
    <source>
        <dbReference type="Proteomes" id="UP000178885"/>
    </source>
</evidence>
<keyword evidence="7 13" id="KW-0547">Nucleotide-binding</keyword>
<dbReference type="SUPFAM" id="SSF52540">
    <property type="entry name" value="P-loop containing nucleoside triphosphate hydrolases"/>
    <property type="match status" value="1"/>
</dbReference>
<evidence type="ECO:0000256" key="8">
    <source>
        <dbReference type="ARBA" id="ARBA00022777"/>
    </source>
</evidence>
<keyword evidence="9 13" id="KW-0067">ATP-binding</keyword>
<dbReference type="GO" id="GO:0004020">
    <property type="term" value="F:adenylylsulfate kinase activity"/>
    <property type="evidence" value="ECO:0007669"/>
    <property type="project" value="UniProtKB-UniRule"/>
</dbReference>
<dbReference type="CDD" id="cd02027">
    <property type="entry name" value="APSK"/>
    <property type="match status" value="1"/>
</dbReference>
<dbReference type="NCBIfam" id="NF003013">
    <property type="entry name" value="PRK03846.1"/>
    <property type="match status" value="1"/>
</dbReference>
<dbReference type="STRING" id="1817760.A2151_01755"/>
<comment type="function">
    <text evidence="2 13 14">Catalyzes the synthesis of activated sulfate.</text>
</comment>
<dbReference type="PANTHER" id="PTHR11055">
    <property type="entry name" value="BIFUNCTIONAL 3'-PHOSPHOADENOSINE 5'-PHOSPHOSULFATE SYNTHASE"/>
    <property type="match status" value="1"/>
</dbReference>
<comment type="pathway">
    <text evidence="3 13 14">Sulfur metabolism; hydrogen sulfide biosynthesis; sulfite from sulfate: step 2/3.</text>
</comment>
<keyword evidence="13" id="KW-0597">Phosphoprotein</keyword>
<evidence type="ECO:0000256" key="14">
    <source>
        <dbReference type="RuleBase" id="RU004347"/>
    </source>
</evidence>
<dbReference type="GO" id="GO:0070814">
    <property type="term" value="P:hydrogen sulfide biosynthetic process"/>
    <property type="evidence" value="ECO:0007669"/>
    <property type="project" value="UniProtKB-UniRule"/>
</dbReference>
<dbReference type="Gene3D" id="3.40.50.300">
    <property type="entry name" value="P-loop containing nucleotide triphosphate hydrolases"/>
    <property type="match status" value="1"/>
</dbReference>
<evidence type="ECO:0000313" key="16">
    <source>
        <dbReference type="EMBL" id="OGI47636.1"/>
    </source>
</evidence>
<proteinExistence type="inferred from homology"/>
<dbReference type="AlphaFoldDB" id="A0A1F6TRF9"/>
<evidence type="ECO:0000256" key="12">
    <source>
        <dbReference type="ARBA" id="ARBA00031464"/>
    </source>
</evidence>
<evidence type="ECO:0000256" key="10">
    <source>
        <dbReference type="ARBA" id="ARBA00029724"/>
    </source>
</evidence>
<evidence type="ECO:0000256" key="1">
    <source>
        <dbReference type="ARBA" id="ARBA00001823"/>
    </source>
</evidence>
<gene>
    <name evidence="13" type="primary">cysC</name>
    <name evidence="16" type="ORF">A2151_01755</name>
</gene>
<dbReference type="EMBL" id="MFSU01000050">
    <property type="protein sequence ID" value="OGI47636.1"/>
    <property type="molecule type" value="Genomic_DNA"/>
</dbReference>
<protein>
    <recommendedName>
        <fullName evidence="5 13">Adenylyl-sulfate kinase</fullName>
        <ecNumber evidence="5 13">2.7.1.25</ecNumber>
    </recommendedName>
    <alternativeName>
        <fullName evidence="11 13">APS kinase</fullName>
    </alternativeName>
    <alternativeName>
        <fullName evidence="12 13">ATP adenosine-5'-phosphosulfate 3'-phosphotransferase</fullName>
    </alternativeName>
    <alternativeName>
        <fullName evidence="10 13">Adenosine-5'-phosphosulfate kinase</fullName>
    </alternativeName>
</protein>
<evidence type="ECO:0000259" key="15">
    <source>
        <dbReference type="Pfam" id="PF01583"/>
    </source>
</evidence>
<evidence type="ECO:0000256" key="2">
    <source>
        <dbReference type="ARBA" id="ARBA00002632"/>
    </source>
</evidence>
<dbReference type="Pfam" id="PF01583">
    <property type="entry name" value="APS_kinase"/>
    <property type="match status" value="1"/>
</dbReference>
<dbReference type="InterPro" id="IPR027417">
    <property type="entry name" value="P-loop_NTPase"/>
</dbReference>
<dbReference type="GO" id="GO:0005524">
    <property type="term" value="F:ATP binding"/>
    <property type="evidence" value="ECO:0007669"/>
    <property type="project" value="UniProtKB-UniRule"/>
</dbReference>
<evidence type="ECO:0000256" key="4">
    <source>
        <dbReference type="ARBA" id="ARBA00007008"/>
    </source>
</evidence>
<evidence type="ECO:0000256" key="5">
    <source>
        <dbReference type="ARBA" id="ARBA00012121"/>
    </source>
</evidence>
<evidence type="ECO:0000256" key="11">
    <source>
        <dbReference type="ARBA" id="ARBA00031393"/>
    </source>
</evidence>
<evidence type="ECO:0000256" key="9">
    <source>
        <dbReference type="ARBA" id="ARBA00022840"/>
    </source>
</evidence>